<keyword evidence="3" id="KW-0560">Oxidoreductase</keyword>
<name>A0AA39TMH3_9PEZI</name>
<reference evidence="5" key="1">
    <citation type="submission" date="2023-06" db="EMBL/GenBank/DDBJ databases">
        <title>Multi-omics analyses reveal the molecular pathogenesis toolkit of Lasiodiplodia hormozganensis, a cross-kingdom pathogen.</title>
        <authorList>
            <person name="Felix C."/>
            <person name="Meneses R."/>
            <person name="Goncalves M.F.M."/>
            <person name="Tilleman L."/>
            <person name="Duarte A.S."/>
            <person name="Jorrin-Novo J.V."/>
            <person name="Van De Peer Y."/>
            <person name="Deforce D."/>
            <person name="Van Nieuwerburgh F."/>
            <person name="Esteves A.C."/>
            <person name="Alves A."/>
        </authorList>
    </citation>
    <scope>NUCLEOTIDE SEQUENCE</scope>
    <source>
        <strain evidence="5">CBS 339.90</strain>
    </source>
</reference>
<evidence type="ECO:0000313" key="6">
    <source>
        <dbReference type="Proteomes" id="UP001175001"/>
    </source>
</evidence>
<dbReference type="InterPro" id="IPR016040">
    <property type="entry name" value="NAD(P)-bd_dom"/>
</dbReference>
<comment type="caution">
    <text evidence="5">The sequence shown here is derived from an EMBL/GenBank/DDBJ whole genome shotgun (WGS) entry which is preliminary data.</text>
</comment>
<dbReference type="AlphaFoldDB" id="A0AA39TMH3"/>
<evidence type="ECO:0000256" key="3">
    <source>
        <dbReference type="ARBA" id="ARBA00023002"/>
    </source>
</evidence>
<dbReference type="InterPro" id="IPR036291">
    <property type="entry name" value="NAD(P)-bd_dom_sf"/>
</dbReference>
<dbReference type="SUPFAM" id="SSF51735">
    <property type="entry name" value="NAD(P)-binding Rossmann-fold domains"/>
    <property type="match status" value="1"/>
</dbReference>
<dbReference type="Proteomes" id="UP001175001">
    <property type="component" value="Unassembled WGS sequence"/>
</dbReference>
<accession>A0AA39TMH3</accession>
<dbReference type="InterPro" id="IPR051609">
    <property type="entry name" value="NmrA/Isoflavone_reductase-like"/>
</dbReference>
<organism evidence="5 6">
    <name type="scientific">Lasiodiplodia hormozganensis</name>
    <dbReference type="NCBI Taxonomy" id="869390"/>
    <lineage>
        <taxon>Eukaryota</taxon>
        <taxon>Fungi</taxon>
        <taxon>Dikarya</taxon>
        <taxon>Ascomycota</taxon>
        <taxon>Pezizomycotina</taxon>
        <taxon>Dothideomycetes</taxon>
        <taxon>Dothideomycetes incertae sedis</taxon>
        <taxon>Botryosphaeriales</taxon>
        <taxon>Botryosphaeriaceae</taxon>
        <taxon>Lasiodiplodia</taxon>
    </lineage>
</organism>
<protein>
    <recommendedName>
        <fullName evidence="4">NAD(P)-binding domain-containing protein</fullName>
    </recommendedName>
</protein>
<feature type="domain" description="NAD(P)-binding" evidence="4">
    <location>
        <begin position="8"/>
        <end position="151"/>
    </location>
</feature>
<evidence type="ECO:0000256" key="2">
    <source>
        <dbReference type="ARBA" id="ARBA00022857"/>
    </source>
</evidence>
<dbReference type="Gene3D" id="3.40.50.720">
    <property type="entry name" value="NAD(P)-binding Rossmann-like Domain"/>
    <property type="match status" value="1"/>
</dbReference>
<dbReference type="PANTHER" id="PTHR47706:SF4">
    <property type="entry name" value="NMRA-LIKE DOMAIN-CONTAINING PROTEIN"/>
    <property type="match status" value="1"/>
</dbReference>
<sequence length="315" mass="34671">MSSVAIAGGTGNIGRTLVEVLSENPKNTVFILSRKAKQGSTATTDAKATIVHVDYGDVESLRQAFEKHQIDTVISCLSMTAESSGESELNLIKAADASSVTRRFIPNDWGVPLPESEISALPIFKYQKAAIELLKQSKLQWTVVYIGYIMDYFGMLHIKTRMVGPPVFVDVANNVAAVPGTGNEPIVLTYSFDLARFVDGLLGLADWPQQSVVIGDKLTWNEFVKLAENARGSKFDVSYDSLETLEAGKVTGLPAYEDVYSVYAKEEFDYFLAMVGRSMASGCHDLSFQGSLNELLPQIRTLSTKEFLEKAWKRE</sequence>
<evidence type="ECO:0000256" key="1">
    <source>
        <dbReference type="ARBA" id="ARBA00005725"/>
    </source>
</evidence>
<evidence type="ECO:0000313" key="5">
    <source>
        <dbReference type="EMBL" id="KAK0612724.1"/>
    </source>
</evidence>
<dbReference type="EMBL" id="JAUJDW010000211">
    <property type="protein sequence ID" value="KAK0612724.1"/>
    <property type="molecule type" value="Genomic_DNA"/>
</dbReference>
<keyword evidence="2" id="KW-0521">NADP</keyword>
<gene>
    <name evidence="5" type="ORF">DIS24_g11996</name>
</gene>
<dbReference type="PANTHER" id="PTHR47706">
    <property type="entry name" value="NMRA-LIKE FAMILY PROTEIN"/>
    <property type="match status" value="1"/>
</dbReference>
<comment type="similarity">
    <text evidence="1">Belongs to the NmrA-type oxidoreductase family. Isoflavone reductase subfamily.</text>
</comment>
<dbReference type="GO" id="GO:0016491">
    <property type="term" value="F:oxidoreductase activity"/>
    <property type="evidence" value="ECO:0007669"/>
    <property type="project" value="UniProtKB-KW"/>
</dbReference>
<dbReference type="Pfam" id="PF13460">
    <property type="entry name" value="NAD_binding_10"/>
    <property type="match status" value="1"/>
</dbReference>
<proteinExistence type="inferred from homology"/>
<dbReference type="Gene3D" id="3.90.25.10">
    <property type="entry name" value="UDP-galactose 4-epimerase, domain 1"/>
    <property type="match status" value="1"/>
</dbReference>
<keyword evidence="6" id="KW-1185">Reference proteome</keyword>
<evidence type="ECO:0000259" key="4">
    <source>
        <dbReference type="Pfam" id="PF13460"/>
    </source>
</evidence>